<keyword evidence="3" id="KW-1185">Reference proteome</keyword>
<protein>
    <recommendedName>
        <fullName evidence="4">DUF4163 domain-containing protein</fullName>
    </recommendedName>
</protein>
<dbReference type="EMBL" id="VUMX01000008">
    <property type="protein sequence ID" value="MST86831.1"/>
    <property type="molecule type" value="Genomic_DNA"/>
</dbReference>
<gene>
    <name evidence="2" type="ORF">FYJ62_04040</name>
</gene>
<evidence type="ECO:0000313" key="2">
    <source>
        <dbReference type="EMBL" id="MST86831.1"/>
    </source>
</evidence>
<reference evidence="2 3" key="1">
    <citation type="submission" date="2019-08" db="EMBL/GenBank/DDBJ databases">
        <title>In-depth cultivation of the pig gut microbiome towards novel bacterial diversity and tailored functional studies.</title>
        <authorList>
            <person name="Wylensek D."/>
            <person name="Hitch T.C.A."/>
            <person name="Clavel T."/>
        </authorList>
    </citation>
    <scope>NUCLEOTIDE SEQUENCE [LARGE SCALE GENOMIC DNA]</scope>
    <source>
        <strain evidence="2 3">Bifido-178-WT-2B</strain>
    </source>
</reference>
<organism evidence="2 3">
    <name type="scientific">Lactobacillus porci</name>
    <dbReference type="NCBI Taxonomy" id="2012477"/>
    <lineage>
        <taxon>Bacteria</taxon>
        <taxon>Bacillati</taxon>
        <taxon>Bacillota</taxon>
        <taxon>Bacilli</taxon>
        <taxon>Lactobacillales</taxon>
        <taxon>Lactobacillaceae</taxon>
        <taxon>Lactobacillus</taxon>
    </lineage>
</organism>
<name>A0A6A8MCQ5_9LACO</name>
<accession>A0A6A8MCQ5</accession>
<feature type="signal peptide" evidence="1">
    <location>
        <begin position="1"/>
        <end position="24"/>
    </location>
</feature>
<proteinExistence type="predicted"/>
<keyword evidence="1" id="KW-0732">Signal</keyword>
<comment type="caution">
    <text evidence="2">The sequence shown here is derived from an EMBL/GenBank/DDBJ whole genome shotgun (WGS) entry which is preliminary data.</text>
</comment>
<dbReference type="Proteomes" id="UP000438120">
    <property type="component" value="Unassembled WGS sequence"/>
</dbReference>
<feature type="chain" id="PRO_5025577201" description="DUF4163 domain-containing protein" evidence="1">
    <location>
        <begin position="25"/>
        <end position="223"/>
    </location>
</feature>
<evidence type="ECO:0008006" key="4">
    <source>
        <dbReference type="Google" id="ProtNLM"/>
    </source>
</evidence>
<dbReference type="AlphaFoldDB" id="A0A6A8MCQ5"/>
<sequence length="223" mass="24937">MTDKKIRTFAFAVLGLGLALTAHAAHVHASSKAIYKLETDQQEFKIGRHAFTYCYQKPVLAGNTKAIKKINAAWEKDYQHNQHNFALLKEAAVALNDLDTTCSSRFLVTVTYNKHGVISFRQDAEFYPVAAGYHKYNGGAYSLTTGNRIPVYDLVKGSREVVLARLKQEAEKQDALNLYDEAASNLDKLNYTIAPDGMVYIYPQFFKATGRDAIVVSGIFEKE</sequence>
<evidence type="ECO:0000256" key="1">
    <source>
        <dbReference type="SAM" id="SignalP"/>
    </source>
</evidence>
<dbReference type="RefSeq" id="WP_154547996.1">
    <property type="nucleotide sequence ID" value="NZ_VUMX01000008.1"/>
</dbReference>
<evidence type="ECO:0000313" key="3">
    <source>
        <dbReference type="Proteomes" id="UP000438120"/>
    </source>
</evidence>